<evidence type="ECO:0000313" key="3">
    <source>
        <dbReference type="Proteomes" id="UP000886885"/>
    </source>
</evidence>
<dbReference type="PANTHER" id="PTHR45927">
    <property type="entry name" value="LYSM-DOMAIN RECEPTOR-LIKE KINASE-RELATED"/>
    <property type="match status" value="1"/>
</dbReference>
<dbReference type="OrthoDB" id="1747322at2759"/>
<dbReference type="Pfam" id="PF07714">
    <property type="entry name" value="PK_Tyr_Ser-Thr"/>
    <property type="match status" value="1"/>
</dbReference>
<protein>
    <recommendedName>
        <fullName evidence="1">Serine-threonine/tyrosine-protein kinase catalytic domain-containing protein</fullName>
    </recommendedName>
</protein>
<feature type="domain" description="Serine-threonine/tyrosine-protein kinase catalytic" evidence="1">
    <location>
        <begin position="27"/>
        <end position="92"/>
    </location>
</feature>
<dbReference type="InterPro" id="IPR052611">
    <property type="entry name" value="Plant_RLK_LysM"/>
</dbReference>
<organism evidence="2 3">
    <name type="scientific">Populus tomentosa</name>
    <name type="common">Chinese white poplar</name>
    <dbReference type="NCBI Taxonomy" id="118781"/>
    <lineage>
        <taxon>Eukaryota</taxon>
        <taxon>Viridiplantae</taxon>
        <taxon>Streptophyta</taxon>
        <taxon>Embryophyta</taxon>
        <taxon>Tracheophyta</taxon>
        <taxon>Spermatophyta</taxon>
        <taxon>Magnoliopsida</taxon>
        <taxon>eudicotyledons</taxon>
        <taxon>Gunneridae</taxon>
        <taxon>Pentapetalae</taxon>
        <taxon>rosids</taxon>
        <taxon>fabids</taxon>
        <taxon>Malpighiales</taxon>
        <taxon>Salicaceae</taxon>
        <taxon>Saliceae</taxon>
        <taxon>Populus</taxon>
    </lineage>
</organism>
<dbReference type="Proteomes" id="UP000886885">
    <property type="component" value="Chromosome 1A"/>
</dbReference>
<name>A0A8X8AMV2_POPTO</name>
<gene>
    <name evidence="2" type="ORF">POTOM_000377</name>
</gene>
<sequence length="190" mass="21366">MEGTMDLNEHHKIGSVYRAKINGRVLAMKKTKDDITEELKILQKVSHANLVKLMRMSSGFDREGNRFLVYEFAENGSLEKWLHPTSESSSSSSDFLIWSQRPATDSSMPKVDVFDYGVINKKDKPSMKYVSKGARAGPREELKQAKNLDDEANTTADLLADIDLSHNIKTEDDSNTIIKNTTKVGEINND</sequence>
<keyword evidence="3" id="KW-1185">Reference proteome</keyword>
<reference evidence="2" key="1">
    <citation type="journal article" date="2020" name="bioRxiv">
        <title>Hybrid origin of Populus tomentosa Carr. identified through genome sequencing and phylogenomic analysis.</title>
        <authorList>
            <person name="An X."/>
            <person name="Gao K."/>
            <person name="Chen Z."/>
            <person name="Li J."/>
            <person name="Yang X."/>
            <person name="Yang X."/>
            <person name="Zhou J."/>
            <person name="Guo T."/>
            <person name="Zhao T."/>
            <person name="Huang S."/>
            <person name="Miao D."/>
            <person name="Khan W.U."/>
            <person name="Rao P."/>
            <person name="Ye M."/>
            <person name="Lei B."/>
            <person name="Liao W."/>
            <person name="Wang J."/>
            <person name="Ji L."/>
            <person name="Li Y."/>
            <person name="Guo B."/>
            <person name="Mustafa N.S."/>
            <person name="Li S."/>
            <person name="Yun Q."/>
            <person name="Keller S.R."/>
            <person name="Mao J."/>
            <person name="Zhang R."/>
            <person name="Strauss S.H."/>
        </authorList>
    </citation>
    <scope>NUCLEOTIDE SEQUENCE</scope>
    <source>
        <strain evidence="2">GM15</strain>
        <tissue evidence="2">Leaf</tissue>
    </source>
</reference>
<dbReference type="EMBL" id="JAAWWB010000001">
    <property type="protein sequence ID" value="KAG6791264.1"/>
    <property type="molecule type" value="Genomic_DNA"/>
</dbReference>
<evidence type="ECO:0000313" key="2">
    <source>
        <dbReference type="EMBL" id="KAG6791264.1"/>
    </source>
</evidence>
<accession>A0A8X8AMV2</accession>
<dbReference type="AlphaFoldDB" id="A0A8X8AMV2"/>
<evidence type="ECO:0000259" key="1">
    <source>
        <dbReference type="Pfam" id="PF07714"/>
    </source>
</evidence>
<dbReference type="PANTHER" id="PTHR45927:SF2">
    <property type="entry name" value="SERINE_THREONINE RECEPTOR-LIKE KINASE NFP"/>
    <property type="match status" value="1"/>
</dbReference>
<dbReference type="InterPro" id="IPR001245">
    <property type="entry name" value="Ser-Thr/Tyr_kinase_cat_dom"/>
</dbReference>
<proteinExistence type="predicted"/>
<comment type="caution">
    <text evidence="2">The sequence shown here is derived from an EMBL/GenBank/DDBJ whole genome shotgun (WGS) entry which is preliminary data.</text>
</comment>
<dbReference type="GO" id="GO:0004672">
    <property type="term" value="F:protein kinase activity"/>
    <property type="evidence" value="ECO:0007669"/>
    <property type="project" value="InterPro"/>
</dbReference>